<name>A0ABQ0C8I7_9PROT</name>
<dbReference type="Pfam" id="PF04205">
    <property type="entry name" value="FMN_bind"/>
    <property type="match status" value="1"/>
</dbReference>
<dbReference type="HAMAP" id="MF_00479">
    <property type="entry name" value="RsxG_RnfG"/>
    <property type="match status" value="1"/>
</dbReference>
<dbReference type="NCBIfam" id="TIGR01947">
    <property type="entry name" value="rnfG"/>
    <property type="match status" value="1"/>
</dbReference>
<comment type="cofactor">
    <cofactor evidence="6">
        <name>FMN</name>
        <dbReference type="ChEBI" id="CHEBI:58210"/>
    </cofactor>
</comment>
<comment type="subcellular location">
    <subcellularLocation>
        <location evidence="6">Cell inner membrane</location>
        <topology evidence="6">Single-pass membrane protein</topology>
    </subcellularLocation>
</comment>
<evidence type="ECO:0000256" key="1">
    <source>
        <dbReference type="ARBA" id="ARBA00022448"/>
    </source>
</evidence>
<dbReference type="InterPro" id="IPR007329">
    <property type="entry name" value="FMN-bd"/>
</dbReference>
<evidence type="ECO:0000256" key="2">
    <source>
        <dbReference type="ARBA" id="ARBA00022553"/>
    </source>
</evidence>
<keyword evidence="1 6" id="KW-0813">Transport</keyword>
<accession>A0ABQ0C8I7</accession>
<comment type="subunit">
    <text evidence="6">The complex is composed of six subunits: RnfA, RnfB, RnfC, RnfD, RnfE and RnfG.</text>
</comment>
<evidence type="ECO:0000313" key="9">
    <source>
        <dbReference type="Proteomes" id="UP001628193"/>
    </source>
</evidence>
<keyword evidence="6" id="KW-1278">Translocase</keyword>
<evidence type="ECO:0000256" key="4">
    <source>
        <dbReference type="ARBA" id="ARBA00022643"/>
    </source>
</evidence>
<keyword evidence="6" id="KW-0997">Cell inner membrane</keyword>
<sequence>MPHFLKMGVTLMIVGLIATAILAGVEDVTRAPIAHTQRQELLNALTQVLPKGFDNAPEKDFVQLGDKRINRKAKPVPFYRSRKGGANHGVAFMITAPDGYSGNIDILMGVDATGTVTGINIVSHAETPGLGDKIFKNNWLGAFIGKNLKNVRWGVKKDGGEFDQFAGATITPRAIVNAIKRGLDYYAENQDTIFKTPAEESAK</sequence>
<dbReference type="NCBIfam" id="NF002519">
    <property type="entry name" value="PRK01908.1"/>
    <property type="match status" value="1"/>
</dbReference>
<keyword evidence="6" id="KW-1133">Transmembrane helix</keyword>
<comment type="function">
    <text evidence="6">Part of a membrane-bound complex that couples electron transfer with translocation of ions across the membrane.</text>
</comment>
<evidence type="ECO:0000313" key="8">
    <source>
        <dbReference type="EMBL" id="GAB0057199.1"/>
    </source>
</evidence>
<dbReference type="InterPro" id="IPR010209">
    <property type="entry name" value="Ion_transpt_RnfG/RsxG"/>
</dbReference>
<keyword evidence="2 6" id="KW-0597">Phosphoprotein</keyword>
<keyword evidence="6" id="KW-0812">Transmembrane</keyword>
<comment type="caution">
    <text evidence="8">The sequence shown here is derived from an EMBL/GenBank/DDBJ whole genome shotgun (WGS) entry which is preliminary data.</text>
</comment>
<dbReference type="SMART" id="SM00900">
    <property type="entry name" value="FMN_bind"/>
    <property type="match status" value="1"/>
</dbReference>
<dbReference type="EMBL" id="BAAFGK010000004">
    <property type="protein sequence ID" value="GAB0057199.1"/>
    <property type="molecule type" value="Genomic_DNA"/>
</dbReference>
<reference evidence="8 9" key="1">
    <citation type="submission" date="2024-09" db="EMBL/GenBank/DDBJ databases">
        <title>Draft genome sequence of Candidatus Magnetaquicoccaceae bacterium FCR-1.</title>
        <authorList>
            <person name="Shimoshige H."/>
            <person name="Shimamura S."/>
            <person name="Taoka A."/>
            <person name="Kobayashi H."/>
            <person name="Maekawa T."/>
        </authorList>
    </citation>
    <scope>NUCLEOTIDE SEQUENCE [LARGE SCALE GENOMIC DNA]</scope>
    <source>
        <strain evidence="8 9">FCR-1</strain>
    </source>
</reference>
<evidence type="ECO:0000256" key="6">
    <source>
        <dbReference type="HAMAP-Rule" id="MF_00479"/>
    </source>
</evidence>
<keyword evidence="3 6" id="KW-0285">Flavoprotein</keyword>
<feature type="domain" description="FMN-binding" evidence="7">
    <location>
        <begin position="99"/>
        <end position="186"/>
    </location>
</feature>
<keyword evidence="4 6" id="KW-0288">FMN</keyword>
<evidence type="ECO:0000256" key="3">
    <source>
        <dbReference type="ARBA" id="ARBA00022630"/>
    </source>
</evidence>
<protein>
    <recommendedName>
        <fullName evidence="6">Ion-translocating oxidoreductase complex subunit G</fullName>
        <ecNumber evidence="6">7.-.-.-</ecNumber>
    </recommendedName>
    <alternativeName>
        <fullName evidence="6">Rnf electron transport complex subunit G</fullName>
    </alternativeName>
</protein>
<dbReference type="PANTHER" id="PTHR36118">
    <property type="entry name" value="ION-TRANSLOCATING OXIDOREDUCTASE COMPLEX SUBUNIT G"/>
    <property type="match status" value="1"/>
</dbReference>
<keyword evidence="6" id="KW-0472">Membrane</keyword>
<keyword evidence="9" id="KW-1185">Reference proteome</keyword>
<evidence type="ECO:0000259" key="7">
    <source>
        <dbReference type="SMART" id="SM00900"/>
    </source>
</evidence>
<dbReference type="EC" id="7.-.-.-" evidence="6"/>
<proteinExistence type="inferred from homology"/>
<dbReference type="PANTHER" id="PTHR36118:SF1">
    <property type="entry name" value="ION-TRANSLOCATING OXIDOREDUCTASE COMPLEX SUBUNIT G"/>
    <property type="match status" value="1"/>
</dbReference>
<dbReference type="PIRSF" id="PIRSF006091">
    <property type="entry name" value="E_trnsport_RnfG"/>
    <property type="match status" value="1"/>
</dbReference>
<organism evidence="8 9">
    <name type="scientific">Candidatus Magnetaquiglobus chichijimensis</name>
    <dbReference type="NCBI Taxonomy" id="3141448"/>
    <lineage>
        <taxon>Bacteria</taxon>
        <taxon>Pseudomonadati</taxon>
        <taxon>Pseudomonadota</taxon>
        <taxon>Magnetococcia</taxon>
        <taxon>Magnetococcales</taxon>
        <taxon>Candidatus Magnetaquicoccaceae</taxon>
        <taxon>Candidatus Magnetaquiglobus</taxon>
    </lineage>
</organism>
<keyword evidence="5 6" id="KW-0249">Electron transport</keyword>
<comment type="similarity">
    <text evidence="6">Belongs to the RnfG family.</text>
</comment>
<feature type="modified residue" description="FMN phosphoryl threonine" evidence="6">
    <location>
        <position position="169"/>
    </location>
</feature>
<evidence type="ECO:0000256" key="5">
    <source>
        <dbReference type="ARBA" id="ARBA00022982"/>
    </source>
</evidence>
<dbReference type="Proteomes" id="UP001628193">
    <property type="component" value="Unassembled WGS sequence"/>
</dbReference>
<gene>
    <name evidence="6 8" type="primary">rnfG</name>
    <name evidence="8" type="ORF">SIID45300_01522</name>
</gene>
<keyword evidence="6" id="KW-1003">Cell membrane</keyword>